<sequence length="110" mass="12430">MTVSWWADIWSSPMAPEFDDSDRHGLFMLAVLVDAFWNAETPTAAKDLAAEIRQQGQRFGLSPIDRRRLQWEIERTEEAQDKGARRRAQPPAPAKPSKSAADPRSVLRAV</sequence>
<dbReference type="AlphaFoldDB" id="A0A6J4MQ99"/>
<organism evidence="2">
    <name type="scientific">uncultured Gemmatimonadota bacterium</name>
    <dbReference type="NCBI Taxonomy" id="203437"/>
    <lineage>
        <taxon>Bacteria</taxon>
        <taxon>Pseudomonadati</taxon>
        <taxon>Gemmatimonadota</taxon>
        <taxon>environmental samples</taxon>
    </lineage>
</organism>
<reference evidence="2" key="1">
    <citation type="submission" date="2020-02" db="EMBL/GenBank/DDBJ databases">
        <authorList>
            <person name="Meier V. D."/>
        </authorList>
    </citation>
    <scope>NUCLEOTIDE SEQUENCE</scope>
    <source>
        <strain evidence="2">AVDCRST_MAG68</strain>
    </source>
</reference>
<dbReference type="InterPro" id="IPR057972">
    <property type="entry name" value="Terminase_7"/>
</dbReference>
<gene>
    <name evidence="2" type="ORF">AVDCRST_MAG68-5026</name>
</gene>
<feature type="compositionally biased region" description="Low complexity" evidence="1">
    <location>
        <begin position="95"/>
        <end position="104"/>
    </location>
</feature>
<feature type="region of interest" description="Disordered" evidence="1">
    <location>
        <begin position="72"/>
        <end position="110"/>
    </location>
</feature>
<evidence type="ECO:0000256" key="1">
    <source>
        <dbReference type="SAM" id="MobiDB-lite"/>
    </source>
</evidence>
<name>A0A6J4MQ99_9BACT</name>
<feature type="compositionally biased region" description="Basic and acidic residues" evidence="1">
    <location>
        <begin position="72"/>
        <end position="83"/>
    </location>
</feature>
<protein>
    <submittedName>
        <fullName evidence="2">Gp1</fullName>
    </submittedName>
</protein>
<dbReference type="EMBL" id="CADCTW010000217">
    <property type="protein sequence ID" value="CAA9364290.1"/>
    <property type="molecule type" value="Genomic_DNA"/>
</dbReference>
<proteinExistence type="predicted"/>
<dbReference type="Pfam" id="PF25673">
    <property type="entry name" value="Terminase_7"/>
    <property type="match status" value="1"/>
</dbReference>
<accession>A0A6J4MQ99</accession>
<evidence type="ECO:0000313" key="2">
    <source>
        <dbReference type="EMBL" id="CAA9364290.1"/>
    </source>
</evidence>